<dbReference type="EMBL" id="JANKAS010000006">
    <property type="protein sequence ID" value="MCR1899010.1"/>
    <property type="molecule type" value="Genomic_DNA"/>
</dbReference>
<evidence type="ECO:0000256" key="4">
    <source>
        <dbReference type="ARBA" id="ARBA00007707"/>
    </source>
</evidence>
<keyword evidence="24" id="KW-1185">Reference proteome</keyword>
<feature type="domain" description="Nucleotidyl transferase" evidence="21">
    <location>
        <begin position="9"/>
        <end position="255"/>
    </location>
</feature>
<feature type="region of interest" description="Linker" evidence="20">
    <location>
        <begin position="234"/>
        <end position="254"/>
    </location>
</feature>
<dbReference type="GO" id="GO:0016020">
    <property type="term" value="C:membrane"/>
    <property type="evidence" value="ECO:0007669"/>
    <property type="project" value="GOC"/>
</dbReference>
<evidence type="ECO:0000259" key="21">
    <source>
        <dbReference type="Pfam" id="PF00483"/>
    </source>
</evidence>
<dbReference type="CDD" id="cd02540">
    <property type="entry name" value="GT2_GlmU_N_bac"/>
    <property type="match status" value="1"/>
</dbReference>
<dbReference type="InterPro" id="IPR029044">
    <property type="entry name" value="Nucleotide-diphossugar_trans"/>
</dbReference>
<dbReference type="GO" id="GO:0071555">
    <property type="term" value="P:cell wall organization"/>
    <property type="evidence" value="ECO:0007669"/>
    <property type="project" value="UniProtKB-KW"/>
</dbReference>
<comment type="caution">
    <text evidence="23">The sequence shown here is derived from an EMBL/GenBank/DDBJ whole genome shotgun (WGS) entry which is preliminary data.</text>
</comment>
<dbReference type="GO" id="GO:0009245">
    <property type="term" value="P:lipid A biosynthetic process"/>
    <property type="evidence" value="ECO:0007669"/>
    <property type="project" value="UniProtKB-UniRule"/>
</dbReference>
<evidence type="ECO:0000256" key="17">
    <source>
        <dbReference type="ARBA" id="ARBA00048247"/>
    </source>
</evidence>
<dbReference type="SUPFAM" id="SSF53448">
    <property type="entry name" value="Nucleotide-diphospho-sugar transferases"/>
    <property type="match status" value="1"/>
</dbReference>
<dbReference type="GO" id="GO:0005737">
    <property type="term" value="C:cytoplasm"/>
    <property type="evidence" value="ECO:0007669"/>
    <property type="project" value="UniProtKB-SubCell"/>
</dbReference>
<feature type="binding site" evidence="20">
    <location>
        <position position="443"/>
    </location>
    <ligand>
        <name>acetyl-CoA</name>
        <dbReference type="ChEBI" id="CHEBI:57288"/>
    </ligand>
</feature>
<dbReference type="NCBIfam" id="NF010934">
    <property type="entry name" value="PRK14354.1"/>
    <property type="match status" value="1"/>
</dbReference>
<feature type="region of interest" description="Pyrophosphorylase" evidence="20">
    <location>
        <begin position="1"/>
        <end position="233"/>
    </location>
</feature>
<evidence type="ECO:0000256" key="7">
    <source>
        <dbReference type="ARBA" id="ARBA00022679"/>
    </source>
</evidence>
<evidence type="ECO:0000256" key="6">
    <source>
        <dbReference type="ARBA" id="ARBA00022490"/>
    </source>
</evidence>
<dbReference type="EC" id="2.3.1.157" evidence="20"/>
<dbReference type="AlphaFoldDB" id="A0AAE3KZC7"/>
<evidence type="ECO:0000256" key="15">
    <source>
        <dbReference type="ARBA" id="ARBA00023315"/>
    </source>
</evidence>
<feature type="binding site" evidence="20">
    <location>
        <begin position="81"/>
        <end position="82"/>
    </location>
    <ligand>
        <name>UDP-N-acetyl-alpha-D-glucosamine</name>
        <dbReference type="ChEBI" id="CHEBI:57705"/>
    </ligand>
</feature>
<dbReference type="GO" id="GO:0000902">
    <property type="term" value="P:cell morphogenesis"/>
    <property type="evidence" value="ECO:0007669"/>
    <property type="project" value="UniProtKB-UniRule"/>
</dbReference>
<evidence type="ECO:0000256" key="1">
    <source>
        <dbReference type="ARBA" id="ARBA00004496"/>
    </source>
</evidence>
<evidence type="ECO:0000256" key="18">
    <source>
        <dbReference type="ARBA" id="ARBA00048493"/>
    </source>
</evidence>
<evidence type="ECO:0000256" key="20">
    <source>
        <dbReference type="HAMAP-Rule" id="MF_01631"/>
    </source>
</evidence>
<gene>
    <name evidence="20 23" type="primary">glmU</name>
    <name evidence="23" type="ORF">NSA47_08430</name>
</gene>
<comment type="pathway">
    <text evidence="20">Bacterial outer membrane biogenesis; LPS lipid A biosynthesis.</text>
</comment>
<dbReference type="GO" id="GO:0000287">
    <property type="term" value="F:magnesium ion binding"/>
    <property type="evidence" value="ECO:0007669"/>
    <property type="project" value="UniProtKB-UniRule"/>
</dbReference>
<dbReference type="InterPro" id="IPR005882">
    <property type="entry name" value="Bifunctional_GlmU"/>
</dbReference>
<comment type="subcellular location">
    <subcellularLocation>
        <location evidence="1 20">Cytoplasm</location>
    </subcellularLocation>
</comment>
<keyword evidence="7 20" id="KW-0808">Transferase</keyword>
<feature type="binding site" evidence="20">
    <location>
        <begin position="12"/>
        <end position="15"/>
    </location>
    <ligand>
        <name>UDP-N-acetyl-alpha-D-glucosamine</name>
        <dbReference type="ChEBI" id="CHEBI:57705"/>
    </ligand>
</feature>
<keyword evidence="14 20" id="KW-0511">Multifunctional enzyme</keyword>
<evidence type="ECO:0000313" key="23">
    <source>
        <dbReference type="EMBL" id="MCR1899010.1"/>
    </source>
</evidence>
<feature type="binding site" evidence="20">
    <location>
        <begin position="389"/>
        <end position="390"/>
    </location>
    <ligand>
        <name>acetyl-CoA</name>
        <dbReference type="ChEBI" id="CHEBI:57288"/>
    </ligand>
</feature>
<dbReference type="InterPro" id="IPR001451">
    <property type="entry name" value="Hexapep"/>
</dbReference>
<keyword evidence="9 20" id="KW-0479">Metal-binding</keyword>
<reference evidence="23" key="1">
    <citation type="submission" date="2022-07" db="EMBL/GenBank/DDBJ databases">
        <title>Enhanced cultured diversity of the mouse gut microbiota enables custom-made synthetic communities.</title>
        <authorList>
            <person name="Afrizal A."/>
        </authorList>
    </citation>
    <scope>NUCLEOTIDE SEQUENCE</scope>
    <source>
        <strain evidence="23">DSM 28593</strain>
    </source>
</reference>
<dbReference type="GO" id="GO:0019134">
    <property type="term" value="F:glucosamine-1-phosphate N-acetyltransferase activity"/>
    <property type="evidence" value="ECO:0007669"/>
    <property type="project" value="UniProtKB-UniRule"/>
</dbReference>
<dbReference type="InterPro" id="IPR038009">
    <property type="entry name" value="GlmU_C_LbH"/>
</dbReference>
<feature type="binding site" evidence="20">
    <location>
        <position position="106"/>
    </location>
    <ligand>
        <name>Mg(2+)</name>
        <dbReference type="ChEBI" id="CHEBI:18420"/>
    </ligand>
</feature>
<feature type="binding site" evidence="20">
    <location>
        <position position="26"/>
    </location>
    <ligand>
        <name>UDP-N-acetyl-alpha-D-glucosamine</name>
        <dbReference type="ChEBI" id="CHEBI:57705"/>
    </ligand>
</feature>
<dbReference type="Pfam" id="PF00132">
    <property type="entry name" value="Hexapep"/>
    <property type="match status" value="1"/>
</dbReference>
<sequence>MENNVGSIAVILAAGAGTRMKSRKPKVLHEICGKPMLQHVIDQATILKTEKTVVVIGYQGESVKETIGNTVEYVYQREQLGTGHAVMQAQSYFENYKGNVLLLYGDTPLISAETLKKFIQYHEDKELHTTVLTAEVEDATGYGRIIRNAQGQVEAIVEHKDATEEQLKIKEINSGMYYFNAELLNHALSKINNDNNQGEYYITDVIEILNKEGYKIGGYVVENDAEIQGINSRVQLAEAENYMRKKINEHWMDQGVTMLDPHSTYIQKGVSIGQDTLIYPGVHLEGETTIGTECTIGANSRIVSSTIADDVEIQYSTILNSTVDSQAKIGPYAYIRPNSHIGEGAKIGDFVEIKNATMGKGSKASHLTYVGDAEVGAGVNLGCGTVFVNYDGYKKHKTVVGDNVFVGCNTNLIAPVEVKEGAYIAAGSTITQEVPSKSLAIARARQVVKEGWVEKRNTKEK</sequence>
<evidence type="ECO:0000256" key="2">
    <source>
        <dbReference type="ARBA" id="ARBA00005166"/>
    </source>
</evidence>
<dbReference type="GO" id="GO:0006048">
    <property type="term" value="P:UDP-N-acetylglucosamine biosynthetic process"/>
    <property type="evidence" value="ECO:0007669"/>
    <property type="project" value="InterPro"/>
</dbReference>
<dbReference type="InterPro" id="IPR056729">
    <property type="entry name" value="GMPPB_C"/>
</dbReference>
<dbReference type="NCBIfam" id="TIGR01173">
    <property type="entry name" value="glmU"/>
    <property type="match status" value="1"/>
</dbReference>
<feature type="binding site" evidence="20">
    <location>
        <position position="354"/>
    </location>
    <ligand>
        <name>UDP-N-acetyl-alpha-D-glucosamine</name>
        <dbReference type="ChEBI" id="CHEBI:57705"/>
    </ligand>
</feature>
<feature type="binding site" evidence="20">
    <location>
        <position position="426"/>
    </location>
    <ligand>
        <name>acetyl-CoA</name>
        <dbReference type="ChEBI" id="CHEBI:57288"/>
    </ligand>
</feature>
<dbReference type="GO" id="GO:0008360">
    <property type="term" value="P:regulation of cell shape"/>
    <property type="evidence" value="ECO:0007669"/>
    <property type="project" value="UniProtKB-KW"/>
</dbReference>
<evidence type="ECO:0000256" key="8">
    <source>
        <dbReference type="ARBA" id="ARBA00022695"/>
    </source>
</evidence>
<dbReference type="Pfam" id="PF25087">
    <property type="entry name" value="GMPPB_C"/>
    <property type="match status" value="1"/>
</dbReference>
<comment type="catalytic activity">
    <reaction evidence="17 20">
        <text>alpha-D-glucosamine 1-phosphate + acetyl-CoA = N-acetyl-alpha-D-glucosamine 1-phosphate + CoA + H(+)</text>
        <dbReference type="Rhea" id="RHEA:13725"/>
        <dbReference type="ChEBI" id="CHEBI:15378"/>
        <dbReference type="ChEBI" id="CHEBI:57287"/>
        <dbReference type="ChEBI" id="CHEBI:57288"/>
        <dbReference type="ChEBI" id="CHEBI:57776"/>
        <dbReference type="ChEBI" id="CHEBI:58516"/>
        <dbReference type="EC" id="2.3.1.157"/>
    </reaction>
</comment>
<dbReference type="EC" id="2.7.7.23" evidence="20"/>
<evidence type="ECO:0000256" key="16">
    <source>
        <dbReference type="ARBA" id="ARBA00023316"/>
    </source>
</evidence>
<comment type="catalytic activity">
    <reaction evidence="18 20">
        <text>N-acetyl-alpha-D-glucosamine 1-phosphate + UTP + H(+) = UDP-N-acetyl-alpha-D-glucosamine + diphosphate</text>
        <dbReference type="Rhea" id="RHEA:13509"/>
        <dbReference type="ChEBI" id="CHEBI:15378"/>
        <dbReference type="ChEBI" id="CHEBI:33019"/>
        <dbReference type="ChEBI" id="CHEBI:46398"/>
        <dbReference type="ChEBI" id="CHEBI:57705"/>
        <dbReference type="ChEBI" id="CHEBI:57776"/>
        <dbReference type="EC" id="2.7.7.23"/>
    </reaction>
</comment>
<evidence type="ECO:0000259" key="22">
    <source>
        <dbReference type="Pfam" id="PF25087"/>
    </source>
</evidence>
<comment type="pathway">
    <text evidence="2 20">Nucleotide-sugar biosynthesis; UDP-N-acetyl-alpha-D-glucosamine biosynthesis; N-acetyl-alpha-D-glucosamine 1-phosphate from alpha-D-glucosamine 6-phosphate (route II): step 2/2.</text>
</comment>
<dbReference type="CDD" id="cd03353">
    <property type="entry name" value="LbH_GlmU_C"/>
    <property type="match status" value="1"/>
</dbReference>
<dbReference type="GO" id="GO:0003977">
    <property type="term" value="F:UDP-N-acetylglucosamine diphosphorylase activity"/>
    <property type="evidence" value="ECO:0007669"/>
    <property type="project" value="UniProtKB-UniRule"/>
</dbReference>
<dbReference type="HAMAP" id="MF_01631">
    <property type="entry name" value="GlmU"/>
    <property type="match status" value="1"/>
</dbReference>
<evidence type="ECO:0000256" key="5">
    <source>
        <dbReference type="ARBA" id="ARBA00007947"/>
    </source>
</evidence>
<feature type="binding site" evidence="20">
    <location>
        <position position="143"/>
    </location>
    <ligand>
        <name>UDP-N-acetyl-alpha-D-glucosamine</name>
        <dbReference type="ChEBI" id="CHEBI:57705"/>
    </ligand>
</feature>
<organism evidence="23 24">
    <name type="scientific">Irregularibacter muris</name>
    <dbReference type="NCBI Taxonomy" id="1796619"/>
    <lineage>
        <taxon>Bacteria</taxon>
        <taxon>Bacillati</taxon>
        <taxon>Bacillota</taxon>
        <taxon>Clostridia</taxon>
        <taxon>Eubacteriales</taxon>
        <taxon>Eubacteriaceae</taxon>
        <taxon>Irregularibacter</taxon>
    </lineage>
</organism>
<accession>A0AAE3KZC7</accession>
<dbReference type="RefSeq" id="WP_257530910.1">
    <property type="nucleotide sequence ID" value="NZ_JANKAS010000006.1"/>
</dbReference>
<feature type="binding site" evidence="20">
    <location>
        <position position="380"/>
    </location>
    <ligand>
        <name>UDP-N-acetyl-alpha-D-glucosamine</name>
        <dbReference type="ChEBI" id="CHEBI:57705"/>
    </ligand>
</feature>
<dbReference type="PANTHER" id="PTHR43584">
    <property type="entry name" value="NUCLEOTIDYL TRANSFERASE"/>
    <property type="match status" value="1"/>
</dbReference>
<proteinExistence type="inferred from homology"/>
<keyword evidence="11 20" id="KW-0460">Magnesium</keyword>
<evidence type="ECO:0000256" key="9">
    <source>
        <dbReference type="ARBA" id="ARBA00022723"/>
    </source>
</evidence>
<dbReference type="InterPro" id="IPR011004">
    <property type="entry name" value="Trimer_LpxA-like_sf"/>
</dbReference>
<evidence type="ECO:0000256" key="11">
    <source>
        <dbReference type="ARBA" id="ARBA00022842"/>
    </source>
</evidence>
<comment type="similarity">
    <text evidence="4 20">In the C-terminal section; belongs to the transferase hexapeptide repeat family.</text>
</comment>
<feature type="binding site" evidence="20">
    <location>
        <position position="336"/>
    </location>
    <ligand>
        <name>UDP-N-acetyl-alpha-D-glucosamine</name>
        <dbReference type="ChEBI" id="CHEBI:57705"/>
    </ligand>
</feature>
<keyword evidence="10 20" id="KW-0677">Repeat</keyword>
<keyword evidence="13 20" id="KW-0573">Peptidoglycan synthesis</keyword>
<dbReference type="Proteomes" id="UP001205748">
    <property type="component" value="Unassembled WGS sequence"/>
</dbReference>
<feature type="binding site" evidence="20">
    <location>
        <position position="231"/>
    </location>
    <ligand>
        <name>UDP-N-acetyl-alpha-D-glucosamine</name>
        <dbReference type="ChEBI" id="CHEBI:57705"/>
    </ligand>
</feature>
<dbReference type="SUPFAM" id="SSF51161">
    <property type="entry name" value="Trimeric LpxA-like enzymes"/>
    <property type="match status" value="1"/>
</dbReference>
<comment type="subunit">
    <text evidence="20">Homotrimer.</text>
</comment>
<feature type="region of interest" description="N-acetyltransferase" evidence="20">
    <location>
        <begin position="255"/>
        <end position="461"/>
    </location>
</feature>
<evidence type="ECO:0000256" key="12">
    <source>
        <dbReference type="ARBA" id="ARBA00022960"/>
    </source>
</evidence>
<feature type="binding site" evidence="20">
    <location>
        <position position="231"/>
    </location>
    <ligand>
        <name>Mg(2+)</name>
        <dbReference type="ChEBI" id="CHEBI:18420"/>
    </ligand>
</feature>
<dbReference type="Gene3D" id="3.90.550.10">
    <property type="entry name" value="Spore Coat Polysaccharide Biosynthesis Protein SpsA, Chain A"/>
    <property type="match status" value="1"/>
</dbReference>
<evidence type="ECO:0000313" key="24">
    <source>
        <dbReference type="Proteomes" id="UP001205748"/>
    </source>
</evidence>
<keyword evidence="8 20" id="KW-0548">Nucleotidyltransferase</keyword>
<dbReference type="Gene3D" id="2.160.10.10">
    <property type="entry name" value="Hexapeptide repeat proteins"/>
    <property type="match status" value="1"/>
</dbReference>
<comment type="cofactor">
    <cofactor evidence="20">
        <name>Mg(2+)</name>
        <dbReference type="ChEBI" id="CHEBI:18420"/>
    </cofactor>
    <text evidence="20">Binds 1 Mg(2+) ion per subunit.</text>
</comment>
<dbReference type="InterPro" id="IPR005835">
    <property type="entry name" value="NTP_transferase_dom"/>
</dbReference>
<dbReference type="InterPro" id="IPR050065">
    <property type="entry name" value="GlmU-like"/>
</dbReference>
<feature type="binding site" evidence="20">
    <location>
        <position position="369"/>
    </location>
    <ligand>
        <name>UDP-N-acetyl-alpha-D-glucosamine</name>
        <dbReference type="ChEBI" id="CHEBI:57705"/>
    </ligand>
</feature>
<feature type="domain" description="Mannose-1-phosphate guanyltransferase C-terminal" evidence="22">
    <location>
        <begin position="320"/>
        <end position="407"/>
    </location>
</feature>
<dbReference type="Pfam" id="PF00483">
    <property type="entry name" value="NTP_transferase"/>
    <property type="match status" value="1"/>
</dbReference>
<keyword evidence="6 20" id="KW-0963">Cytoplasm</keyword>
<comment type="function">
    <text evidence="19 20">Catalyzes the last two sequential reactions in the de novo biosynthetic pathway for UDP-N-acetylglucosamine (UDP-GlcNAc). The C-terminal domain catalyzes the transfer of acetyl group from acetyl coenzyme A to glucosamine-1-phosphate (GlcN-1-P) to produce N-acetylglucosamine-1-phosphate (GlcNAc-1-P), which is converted into UDP-GlcNAc by the transfer of uridine 5-monophosphate (from uridine 5-triphosphate), a reaction catalyzed by the N-terminal domain.</text>
</comment>
<keyword evidence="15 20" id="KW-0012">Acyltransferase</keyword>
<feature type="active site" description="Proton acceptor" evidence="20">
    <location>
        <position position="366"/>
    </location>
</feature>
<feature type="binding site" evidence="20">
    <location>
        <position position="158"/>
    </location>
    <ligand>
        <name>UDP-N-acetyl-alpha-D-glucosamine</name>
        <dbReference type="ChEBI" id="CHEBI:57705"/>
    </ligand>
</feature>
<name>A0AAE3KZC7_9FIRM</name>
<comment type="pathway">
    <text evidence="3 20">Nucleotide-sugar biosynthesis; UDP-N-acetyl-alpha-D-glucosamine biosynthesis; UDP-N-acetyl-alpha-D-glucosamine from N-acetyl-alpha-D-glucosamine 1-phosphate: step 1/1.</text>
</comment>
<evidence type="ECO:0000256" key="19">
    <source>
        <dbReference type="ARBA" id="ARBA00049628"/>
    </source>
</evidence>
<dbReference type="PANTHER" id="PTHR43584:SF3">
    <property type="entry name" value="BIFUNCTIONAL PROTEIN GLMU"/>
    <property type="match status" value="1"/>
</dbReference>
<comment type="caution">
    <text evidence="20">Lacks conserved residue(s) required for the propagation of feature annotation.</text>
</comment>
<keyword evidence="16 20" id="KW-0961">Cell wall biogenesis/degradation</keyword>
<feature type="binding site" evidence="20">
    <location>
        <position position="76"/>
    </location>
    <ligand>
        <name>UDP-N-acetyl-alpha-D-glucosamine</name>
        <dbReference type="ChEBI" id="CHEBI:57705"/>
    </ligand>
</feature>
<evidence type="ECO:0000256" key="3">
    <source>
        <dbReference type="ARBA" id="ARBA00005208"/>
    </source>
</evidence>
<comment type="similarity">
    <text evidence="5 20">In the N-terminal section; belongs to the N-acetylglucosamine-1-phosphate uridyltransferase family.</text>
</comment>
<keyword evidence="12 20" id="KW-0133">Cell shape</keyword>
<evidence type="ECO:0000256" key="13">
    <source>
        <dbReference type="ARBA" id="ARBA00022984"/>
    </source>
</evidence>
<evidence type="ECO:0000256" key="14">
    <source>
        <dbReference type="ARBA" id="ARBA00023268"/>
    </source>
</evidence>
<evidence type="ECO:0000256" key="10">
    <source>
        <dbReference type="ARBA" id="ARBA00022737"/>
    </source>
</evidence>
<feature type="binding site" evidence="20">
    <location>
        <position position="173"/>
    </location>
    <ligand>
        <name>UDP-N-acetyl-alpha-D-glucosamine</name>
        <dbReference type="ChEBI" id="CHEBI:57705"/>
    </ligand>
</feature>
<protein>
    <recommendedName>
        <fullName evidence="20">Bifunctional protein GlmU</fullName>
    </recommendedName>
    <domain>
        <recommendedName>
            <fullName evidence="20">UDP-N-acetylglucosamine pyrophosphorylase</fullName>
            <ecNumber evidence="20">2.7.7.23</ecNumber>
        </recommendedName>
        <alternativeName>
            <fullName evidence="20">N-acetylglucosamine-1-phosphate uridyltransferase</fullName>
        </alternativeName>
    </domain>
    <domain>
        <recommendedName>
            <fullName evidence="20">Glucosamine-1-phosphate N-acetyltransferase</fullName>
            <ecNumber evidence="20">2.3.1.157</ecNumber>
        </recommendedName>
    </domain>
</protein>
<feature type="binding site" evidence="20">
    <location>
        <begin position="104"/>
        <end position="106"/>
    </location>
    <ligand>
        <name>UDP-N-acetyl-alpha-D-glucosamine</name>
        <dbReference type="ChEBI" id="CHEBI:57705"/>
    </ligand>
</feature>
<dbReference type="GO" id="GO:0009252">
    <property type="term" value="P:peptidoglycan biosynthetic process"/>
    <property type="evidence" value="ECO:0007669"/>
    <property type="project" value="UniProtKB-UniRule"/>
</dbReference>